<accession>A0AAX3WRA0</accession>
<sequence>MSVLRNDSVFTNNLKEAYEFAHYLFLTKGIDNVKVEQINGDCYVRFTMEYDEYSDELGKQIWNIVEQFNLESLVFYGVYWDIVRGYITE</sequence>
<evidence type="ECO:0008006" key="3">
    <source>
        <dbReference type="Google" id="ProtNLM"/>
    </source>
</evidence>
<proteinExistence type="predicted"/>
<gene>
    <name evidence="1" type="ORF">QNH24_18865</name>
</gene>
<evidence type="ECO:0000313" key="1">
    <source>
        <dbReference type="EMBL" id="WHY50371.1"/>
    </source>
</evidence>
<evidence type="ECO:0000313" key="2">
    <source>
        <dbReference type="Proteomes" id="UP001178322"/>
    </source>
</evidence>
<dbReference type="EMBL" id="CP126101">
    <property type="protein sequence ID" value="WHY50371.1"/>
    <property type="molecule type" value="Genomic_DNA"/>
</dbReference>
<reference evidence="1" key="1">
    <citation type="submission" date="2023-05" db="EMBL/GenBank/DDBJ databases">
        <title>Comparative genomics of Bacillaceae isolates and their secondary metabolite potential.</title>
        <authorList>
            <person name="Song L."/>
            <person name="Nielsen L.J."/>
            <person name="Mohite O."/>
            <person name="Xu X."/>
            <person name="Weber T."/>
            <person name="Kovacs A.T."/>
        </authorList>
    </citation>
    <scope>NUCLEOTIDE SEQUENCE</scope>
    <source>
        <strain evidence="1">LY1</strain>
    </source>
</reference>
<protein>
    <recommendedName>
        <fullName evidence="3">DUF2653 family protein</fullName>
    </recommendedName>
</protein>
<dbReference type="RefSeq" id="WP_283869049.1">
    <property type="nucleotide sequence ID" value="NZ_CP126101.1"/>
</dbReference>
<dbReference type="AlphaFoldDB" id="A0AAX3WRA0"/>
<name>A0AAX3WRA0_9BACI</name>
<dbReference type="Proteomes" id="UP001178322">
    <property type="component" value="Chromosome"/>
</dbReference>
<organism evidence="1 2">
    <name type="scientific">Lysinibacillus pakistanensis</name>
    <dbReference type="NCBI Taxonomy" id="759811"/>
    <lineage>
        <taxon>Bacteria</taxon>
        <taxon>Bacillati</taxon>
        <taxon>Bacillota</taxon>
        <taxon>Bacilli</taxon>
        <taxon>Bacillales</taxon>
        <taxon>Bacillaceae</taxon>
        <taxon>Lysinibacillus</taxon>
    </lineage>
</organism>